<dbReference type="Gene3D" id="3.40.30.10">
    <property type="entry name" value="Glutaredoxin"/>
    <property type="match status" value="1"/>
</dbReference>
<organism evidence="1 2">
    <name type="scientific">Bacillus cytotoxicus</name>
    <dbReference type="NCBI Taxonomy" id="580165"/>
    <lineage>
        <taxon>Bacteria</taxon>
        <taxon>Bacillati</taxon>
        <taxon>Bacillota</taxon>
        <taxon>Bacilli</taxon>
        <taxon>Bacillales</taxon>
        <taxon>Bacillaceae</taxon>
        <taxon>Bacillus</taxon>
        <taxon>Bacillus cereus group</taxon>
    </lineage>
</organism>
<dbReference type="InterPro" id="IPR008554">
    <property type="entry name" value="Glutaredoxin-like"/>
</dbReference>
<dbReference type="Proteomes" id="UP000242164">
    <property type="component" value="Unassembled WGS sequence"/>
</dbReference>
<dbReference type="AlphaFoldDB" id="A0AAX2CMJ5"/>
<proteinExistence type="predicted"/>
<dbReference type="Pfam" id="PF05768">
    <property type="entry name" value="Glrx-like"/>
    <property type="match status" value="1"/>
</dbReference>
<dbReference type="PROSITE" id="PS51354">
    <property type="entry name" value="GLUTAREDOXIN_2"/>
    <property type="match status" value="1"/>
</dbReference>
<dbReference type="PANTHER" id="PTHR33558">
    <property type="entry name" value="GLUTAREDOXIN-LIKE PROTEIN C5ORF63 HOMOLOG"/>
    <property type="match status" value="1"/>
</dbReference>
<dbReference type="InterPro" id="IPR036249">
    <property type="entry name" value="Thioredoxin-like_sf"/>
</dbReference>
<name>A0AAX2CMJ5_9BACI</name>
<sequence>MKIILYTKTDCGLCVKAKQVLNEVQKVYSFHLEEIDIYDNEEILEKYQMMIPVVEIDGEQVGYGIIHRDVIINYINKSVKS</sequence>
<comment type="caution">
    <text evidence="1">The sequence shown here is derived from an EMBL/GenBank/DDBJ whole genome shotgun (WGS) entry which is preliminary data.</text>
</comment>
<evidence type="ECO:0000313" key="2">
    <source>
        <dbReference type="Proteomes" id="UP000242164"/>
    </source>
</evidence>
<dbReference type="EMBL" id="FMIK01000059">
    <property type="protein sequence ID" value="SCM05701.1"/>
    <property type="molecule type" value="Genomic_DNA"/>
</dbReference>
<protein>
    <submittedName>
        <fullName evidence="1">Glutaredoxin 2</fullName>
    </submittedName>
</protein>
<reference evidence="1 2" key="1">
    <citation type="submission" date="2016-08" db="EMBL/GenBank/DDBJ databases">
        <authorList>
            <person name="Loux V."/>
            <person name="Rue O."/>
        </authorList>
    </citation>
    <scope>NUCLEOTIDE SEQUENCE [LARGE SCALE GENOMIC DNA]</scope>
    <source>
        <strain evidence="1 2">AFSSA_08CEB44bac</strain>
    </source>
</reference>
<dbReference type="SUPFAM" id="SSF52833">
    <property type="entry name" value="Thioredoxin-like"/>
    <property type="match status" value="1"/>
</dbReference>
<evidence type="ECO:0000313" key="1">
    <source>
        <dbReference type="EMBL" id="SCM05701.1"/>
    </source>
</evidence>
<gene>
    <name evidence="1" type="ORF">BCB44BAC_04133</name>
</gene>
<dbReference type="InterPro" id="IPR052565">
    <property type="entry name" value="Glutaredoxin-like_YDR286C"/>
</dbReference>
<dbReference type="RefSeq" id="WP_048723472.1">
    <property type="nucleotide sequence ID" value="NZ_CP024101.1"/>
</dbReference>
<accession>A0AAX2CMJ5</accession>
<dbReference type="PANTHER" id="PTHR33558:SF1">
    <property type="entry name" value="GLUTAREDOXIN-LIKE PROTEIN C5ORF63 HOMOLOG"/>
    <property type="match status" value="1"/>
</dbReference>